<organism evidence="1 2">
    <name type="scientific">Kitasatospora indigofera</name>
    <dbReference type="NCBI Taxonomy" id="67307"/>
    <lineage>
        <taxon>Bacteria</taxon>
        <taxon>Bacillati</taxon>
        <taxon>Actinomycetota</taxon>
        <taxon>Actinomycetes</taxon>
        <taxon>Kitasatosporales</taxon>
        <taxon>Streptomycetaceae</taxon>
        <taxon>Kitasatospora</taxon>
    </lineage>
</organism>
<dbReference type="EMBL" id="BNBO01000006">
    <property type="protein sequence ID" value="GHH65408.1"/>
    <property type="molecule type" value="Genomic_DNA"/>
</dbReference>
<reference evidence="1" key="1">
    <citation type="journal article" date="2014" name="Int. J. Syst. Evol. Microbiol.">
        <title>Complete genome sequence of Corynebacterium casei LMG S-19264T (=DSM 44701T), isolated from a smear-ripened cheese.</title>
        <authorList>
            <consortium name="US DOE Joint Genome Institute (JGI-PGF)"/>
            <person name="Walter F."/>
            <person name="Albersmeier A."/>
            <person name="Kalinowski J."/>
            <person name="Ruckert C."/>
        </authorList>
    </citation>
    <scope>NUCLEOTIDE SEQUENCE</scope>
    <source>
        <strain evidence="1">JCM 4646</strain>
    </source>
</reference>
<accession>A0A919KNB0</accession>
<dbReference type="Proteomes" id="UP000617734">
    <property type="component" value="Unassembled WGS sequence"/>
</dbReference>
<gene>
    <name evidence="1" type="ORF">GCM10018781_17880</name>
</gene>
<comment type="caution">
    <text evidence="1">The sequence shown here is derived from an EMBL/GenBank/DDBJ whole genome shotgun (WGS) entry which is preliminary data.</text>
</comment>
<evidence type="ECO:0000313" key="2">
    <source>
        <dbReference type="Proteomes" id="UP000617734"/>
    </source>
</evidence>
<dbReference type="AlphaFoldDB" id="A0A919KNB0"/>
<sequence length="214" mass="21477">MAGPAVATEPVARRATRMAAGGSYGLRAGLRRRCSVPCRSRAPPGIRGPAALRGRGIERAVVAHRATRVKRRPPGRLRSAIMQKITQMVGAAVLGSAFALLAGCSSAQPPAVSSTARAVTSAPGTAAPSLSVSAQPVVASRAQSAVAGAAAVMNILHRGGQPSAETCGAQWNELPPEKQAGLDRAGFDAGCFGASRPDVVTFGPGAGPSPTATP</sequence>
<evidence type="ECO:0000313" key="1">
    <source>
        <dbReference type="EMBL" id="GHH65408.1"/>
    </source>
</evidence>
<name>A0A919KNB0_9ACTN</name>
<protein>
    <submittedName>
        <fullName evidence="1">Uncharacterized protein</fullName>
    </submittedName>
</protein>
<proteinExistence type="predicted"/>
<reference evidence="1" key="2">
    <citation type="submission" date="2020-09" db="EMBL/GenBank/DDBJ databases">
        <authorList>
            <person name="Sun Q."/>
            <person name="Ohkuma M."/>
        </authorList>
    </citation>
    <scope>NUCLEOTIDE SEQUENCE</scope>
    <source>
        <strain evidence="1">JCM 4646</strain>
    </source>
</reference>
<keyword evidence="2" id="KW-1185">Reference proteome</keyword>